<dbReference type="EMBL" id="HBUF01610203">
    <property type="protein sequence ID" value="CAG6778558.1"/>
    <property type="molecule type" value="Transcribed_RNA"/>
</dbReference>
<sequence length="150" mass="17601">MDLEDFNQKVDELAEKHNDEDIFTLFKSICSHYNTEISQLAENVTELKENVSELQIKVWEDKQFICQLIEESDSLEKGSKEEVHKAEKELEELKEKTDAAQLELSIKLKNLENKLEERHNQMGKNEQKYKETLKENAGMKLTIKAMKKNN</sequence>
<dbReference type="AlphaFoldDB" id="A0A8D9F5M6"/>
<organism evidence="2">
    <name type="scientific">Cacopsylla melanoneura</name>
    <dbReference type="NCBI Taxonomy" id="428564"/>
    <lineage>
        <taxon>Eukaryota</taxon>
        <taxon>Metazoa</taxon>
        <taxon>Ecdysozoa</taxon>
        <taxon>Arthropoda</taxon>
        <taxon>Hexapoda</taxon>
        <taxon>Insecta</taxon>
        <taxon>Pterygota</taxon>
        <taxon>Neoptera</taxon>
        <taxon>Paraneoptera</taxon>
        <taxon>Hemiptera</taxon>
        <taxon>Sternorrhyncha</taxon>
        <taxon>Psylloidea</taxon>
        <taxon>Psyllidae</taxon>
        <taxon>Psyllinae</taxon>
        <taxon>Cacopsylla</taxon>
    </lineage>
</organism>
<dbReference type="EMBL" id="HBUF01610204">
    <property type="protein sequence ID" value="CAG6778560.1"/>
    <property type="molecule type" value="Transcribed_RNA"/>
</dbReference>
<name>A0A8D9F5M6_9HEMI</name>
<keyword evidence="1" id="KW-0175">Coiled coil</keyword>
<accession>A0A8D9F5M6</accession>
<evidence type="ECO:0000256" key="1">
    <source>
        <dbReference type="SAM" id="Coils"/>
    </source>
</evidence>
<feature type="coiled-coil region" evidence="1">
    <location>
        <begin position="30"/>
        <end position="128"/>
    </location>
</feature>
<proteinExistence type="predicted"/>
<protein>
    <submittedName>
        <fullName evidence="2">Uncharacterized protein</fullName>
    </submittedName>
</protein>
<evidence type="ECO:0000313" key="2">
    <source>
        <dbReference type="EMBL" id="CAG6778558.1"/>
    </source>
</evidence>
<reference evidence="2" key="1">
    <citation type="submission" date="2021-05" db="EMBL/GenBank/DDBJ databases">
        <authorList>
            <person name="Alioto T."/>
            <person name="Alioto T."/>
            <person name="Gomez Garrido J."/>
        </authorList>
    </citation>
    <scope>NUCLEOTIDE SEQUENCE</scope>
</reference>